<dbReference type="PROSITE" id="PS00108">
    <property type="entry name" value="PROTEIN_KINASE_ST"/>
    <property type="match status" value="1"/>
</dbReference>
<dbReference type="Proteomes" id="UP001162131">
    <property type="component" value="Unassembled WGS sequence"/>
</dbReference>
<keyword evidence="3" id="KW-1185">Reference proteome</keyword>
<evidence type="ECO:0000313" key="2">
    <source>
        <dbReference type="EMBL" id="CAG9318184.1"/>
    </source>
</evidence>
<reference evidence="2" key="1">
    <citation type="submission" date="2021-09" db="EMBL/GenBank/DDBJ databases">
        <authorList>
            <consortium name="AG Swart"/>
            <person name="Singh M."/>
            <person name="Singh A."/>
            <person name="Seah K."/>
            <person name="Emmerich C."/>
        </authorList>
    </citation>
    <scope>NUCLEOTIDE SEQUENCE</scope>
    <source>
        <strain evidence="2">ATCC30299</strain>
    </source>
</reference>
<dbReference type="PROSITE" id="PS50011">
    <property type="entry name" value="PROTEIN_KINASE_DOM"/>
    <property type="match status" value="1"/>
</dbReference>
<proteinExistence type="predicted"/>
<dbReference type="InterPro" id="IPR000719">
    <property type="entry name" value="Prot_kinase_dom"/>
</dbReference>
<dbReference type="InterPro" id="IPR011009">
    <property type="entry name" value="Kinase-like_dom_sf"/>
</dbReference>
<dbReference type="GO" id="GO:0005524">
    <property type="term" value="F:ATP binding"/>
    <property type="evidence" value="ECO:0007669"/>
    <property type="project" value="InterPro"/>
</dbReference>
<accession>A0AAU9IUJ0</accession>
<dbReference type="GO" id="GO:0005737">
    <property type="term" value="C:cytoplasm"/>
    <property type="evidence" value="ECO:0007669"/>
    <property type="project" value="TreeGrafter"/>
</dbReference>
<dbReference type="InterPro" id="IPR053235">
    <property type="entry name" value="Ser_Thr_kinase"/>
</dbReference>
<sequence>MVDILDSYYSSFEAEDYHLGNSSTLKKVTFKKWSKGSQYPRTGVMKIFLRCREEFQKEAHYLMRASKCHHGIVQFYHEMVVNGQYHIFMEYCEKDSLGDIISNKCQNKVLLSITQQLKYFVTITEALAALHEAGIAHRDIKPNNIFLNESNEIKIGDFGESKEIRFGEQNTVLGTCTYMSPFLAKCFEKKIFKSKLIDPFKEDVWSAGKTLYEFAIMSVYTSLPKSEDKLKNRVRSDMTGYGFPDEVIEIVLDMLIYDHKIRPSMAEICERLKSAYFSEMAAQNLEHQPLDDAYATDNQDFKEEGVDLNDWKLTKNGQDLNDFSLSSFCVKSENPAPKLLEKQDVKIDSTEQNQLNEYSNLKLCLKNDSFMHGCGKEIDRDTFISFIKEVLLIETDYSNVACSFCGNALPKEIFSSKAWDIEEI</sequence>
<dbReference type="InterPro" id="IPR008271">
    <property type="entry name" value="Ser/Thr_kinase_AS"/>
</dbReference>
<feature type="domain" description="Protein kinase" evidence="1">
    <location>
        <begin position="1"/>
        <end position="277"/>
    </location>
</feature>
<dbReference type="SMART" id="SM00220">
    <property type="entry name" value="S_TKc"/>
    <property type="match status" value="1"/>
</dbReference>
<dbReference type="AlphaFoldDB" id="A0AAU9IUJ0"/>
<comment type="caution">
    <text evidence="2">The sequence shown here is derived from an EMBL/GenBank/DDBJ whole genome shotgun (WGS) entry which is preliminary data.</text>
</comment>
<organism evidence="2 3">
    <name type="scientific">Blepharisma stoltei</name>
    <dbReference type="NCBI Taxonomy" id="1481888"/>
    <lineage>
        <taxon>Eukaryota</taxon>
        <taxon>Sar</taxon>
        <taxon>Alveolata</taxon>
        <taxon>Ciliophora</taxon>
        <taxon>Postciliodesmatophora</taxon>
        <taxon>Heterotrichea</taxon>
        <taxon>Heterotrichida</taxon>
        <taxon>Blepharismidae</taxon>
        <taxon>Blepharisma</taxon>
    </lineage>
</organism>
<evidence type="ECO:0000313" key="3">
    <source>
        <dbReference type="Proteomes" id="UP001162131"/>
    </source>
</evidence>
<protein>
    <recommendedName>
        <fullName evidence="1">Protein kinase domain-containing protein</fullName>
    </recommendedName>
</protein>
<evidence type="ECO:0000259" key="1">
    <source>
        <dbReference type="PROSITE" id="PS50011"/>
    </source>
</evidence>
<dbReference type="PANTHER" id="PTHR24361">
    <property type="entry name" value="MITOGEN-ACTIVATED KINASE KINASE KINASE"/>
    <property type="match status" value="1"/>
</dbReference>
<name>A0AAU9IUJ0_9CILI</name>
<gene>
    <name evidence="2" type="ORF">BSTOLATCC_MIC20664</name>
</gene>
<dbReference type="GO" id="GO:0004674">
    <property type="term" value="F:protein serine/threonine kinase activity"/>
    <property type="evidence" value="ECO:0007669"/>
    <property type="project" value="TreeGrafter"/>
</dbReference>
<dbReference type="SUPFAM" id="SSF56112">
    <property type="entry name" value="Protein kinase-like (PK-like)"/>
    <property type="match status" value="1"/>
</dbReference>
<dbReference type="Gene3D" id="1.10.510.10">
    <property type="entry name" value="Transferase(Phosphotransferase) domain 1"/>
    <property type="match status" value="1"/>
</dbReference>
<dbReference type="Pfam" id="PF00069">
    <property type="entry name" value="Pkinase"/>
    <property type="match status" value="1"/>
</dbReference>
<dbReference type="EMBL" id="CAJZBQ010000020">
    <property type="protein sequence ID" value="CAG9318184.1"/>
    <property type="molecule type" value="Genomic_DNA"/>
</dbReference>